<evidence type="ECO:0000313" key="2">
    <source>
        <dbReference type="Proteomes" id="UP000241436"/>
    </source>
</evidence>
<keyword evidence="2" id="KW-1185">Reference proteome</keyword>
<dbReference type="AlphaFoldDB" id="A0A2T4TZG1"/>
<protein>
    <submittedName>
        <fullName evidence="1">Uncharacterized protein</fullName>
    </submittedName>
</protein>
<sequence>MAVTAKIEGRKLIITADLEAPTPSASGKTLVVASTRGNMKTDVLVEGKPLTIGLNAYIAK</sequence>
<dbReference type="RefSeq" id="WP_107561539.1">
    <property type="nucleotide sequence ID" value="NZ_NVQC01000015.1"/>
</dbReference>
<dbReference type="EMBL" id="NVQC01000015">
    <property type="protein sequence ID" value="PTL36468.1"/>
    <property type="molecule type" value="Genomic_DNA"/>
</dbReference>
<name>A0A2T4TZG1_9BACT</name>
<evidence type="ECO:0000313" key="1">
    <source>
        <dbReference type="EMBL" id="PTL36468.1"/>
    </source>
</evidence>
<reference evidence="2" key="2">
    <citation type="journal article" date="2018" name="Environ. Microbiol.">
        <title>Bloom of a denitrifying methanotroph, 'Candidatus Methylomirabilis limnetica', in a deep stratified lake.</title>
        <authorList>
            <person name="Graf J.S."/>
            <person name="Mayr M.J."/>
            <person name="Marchant H.K."/>
            <person name="Tienken D."/>
            <person name="Hach P.F."/>
            <person name="Brand A."/>
            <person name="Schubert C.J."/>
            <person name="Kuypers M.M."/>
            <person name="Milucka J."/>
        </authorList>
    </citation>
    <scope>NUCLEOTIDE SEQUENCE [LARGE SCALE GENOMIC DNA]</scope>
    <source>
        <strain evidence="2">Zug</strain>
    </source>
</reference>
<comment type="caution">
    <text evidence="1">The sequence shown here is derived from an EMBL/GenBank/DDBJ whole genome shotgun (WGS) entry which is preliminary data.</text>
</comment>
<proteinExistence type="predicted"/>
<dbReference type="Proteomes" id="UP000241436">
    <property type="component" value="Unassembled WGS sequence"/>
</dbReference>
<organism evidence="1 2">
    <name type="scientific">Candidatus Methylomirabilis limnetica</name>
    <dbReference type="NCBI Taxonomy" id="2033718"/>
    <lineage>
        <taxon>Bacteria</taxon>
        <taxon>Candidatus Methylomirabilota</taxon>
        <taxon>Candidatus Methylomirabilia</taxon>
        <taxon>Candidatus Methylomirabilales</taxon>
        <taxon>Candidatus Methylomirabilaceae</taxon>
        <taxon>Candidatus Methylomirabilis</taxon>
    </lineage>
</organism>
<accession>A0A2T4TZG1</accession>
<reference evidence="1 2" key="1">
    <citation type="submission" date="2017-09" db="EMBL/GenBank/DDBJ databases">
        <title>Bloom of a denitrifying methanotroph, Candidatus Methylomirabilis limnetica, in a deep stratified lake.</title>
        <authorList>
            <person name="Graf J.S."/>
            <person name="Marchant H.K."/>
            <person name="Tienken D."/>
            <person name="Hach P.F."/>
            <person name="Brand A."/>
            <person name="Schubert C.J."/>
            <person name="Kuypers M.M."/>
            <person name="Milucka J."/>
        </authorList>
    </citation>
    <scope>NUCLEOTIDE SEQUENCE [LARGE SCALE GENOMIC DNA]</scope>
    <source>
        <strain evidence="1 2">Zug</strain>
    </source>
</reference>
<gene>
    <name evidence="1" type="ORF">CLG94_03665</name>
</gene>
<dbReference type="OrthoDB" id="595415at2"/>